<protein>
    <submittedName>
        <fullName evidence="3">Pilus assembly protein CpaB</fullName>
    </submittedName>
</protein>
<dbReference type="RefSeq" id="WP_032631102.1">
    <property type="nucleotide sequence ID" value="NZ_JPQU01000078.1"/>
</dbReference>
<name>A0A085V904_PSESX</name>
<dbReference type="InterPro" id="IPR017592">
    <property type="entry name" value="Pilus_assmbl_Flp-typ_CpaB"/>
</dbReference>
<dbReference type="Proteomes" id="UP000028631">
    <property type="component" value="Unassembled WGS sequence"/>
</dbReference>
<dbReference type="AlphaFoldDB" id="A0A085V904"/>
<dbReference type="Pfam" id="PF08666">
    <property type="entry name" value="SAF"/>
    <property type="match status" value="1"/>
</dbReference>
<dbReference type="SMART" id="SM00858">
    <property type="entry name" value="SAF"/>
    <property type="match status" value="1"/>
</dbReference>
<reference evidence="3 4" key="1">
    <citation type="submission" date="2014-07" db="EMBL/GenBank/DDBJ databases">
        <title>Draft Genome Sequences of Environmental Pseudomonas syringae strains.</title>
        <authorList>
            <person name="Baltrus D.A."/>
            <person name="Berge O."/>
            <person name="Morris C."/>
        </authorList>
    </citation>
    <scope>NUCLEOTIDE SEQUENCE [LARGE SCALE GENOMIC DNA]</scope>
    <source>
        <strain evidence="3 4">GAW0119</strain>
    </source>
</reference>
<organism evidence="3 4">
    <name type="scientific">Pseudomonas syringae</name>
    <dbReference type="NCBI Taxonomy" id="317"/>
    <lineage>
        <taxon>Bacteria</taxon>
        <taxon>Pseudomonadati</taxon>
        <taxon>Pseudomonadota</taxon>
        <taxon>Gammaproteobacteria</taxon>
        <taxon>Pseudomonadales</taxon>
        <taxon>Pseudomonadaceae</taxon>
        <taxon>Pseudomonas</taxon>
    </lineage>
</organism>
<evidence type="ECO:0000256" key="1">
    <source>
        <dbReference type="SAM" id="MobiDB-lite"/>
    </source>
</evidence>
<keyword evidence="4" id="KW-1185">Reference proteome</keyword>
<dbReference type="EMBL" id="JPQU01000078">
    <property type="protein sequence ID" value="KFE51917.1"/>
    <property type="molecule type" value="Genomic_DNA"/>
</dbReference>
<accession>A0A085V904</accession>
<dbReference type="CDD" id="cd11614">
    <property type="entry name" value="SAF_CpaB_FlgA_like"/>
    <property type="match status" value="1"/>
</dbReference>
<comment type="caution">
    <text evidence="3">The sequence shown here is derived from an EMBL/GenBank/DDBJ whole genome shotgun (WGS) entry which is preliminary data.</text>
</comment>
<dbReference type="InterPro" id="IPR031571">
    <property type="entry name" value="RcpC_dom"/>
</dbReference>
<dbReference type="NCBIfam" id="TIGR03177">
    <property type="entry name" value="pilus_cpaB"/>
    <property type="match status" value="1"/>
</dbReference>
<gene>
    <name evidence="3" type="ORF">IV01_22595</name>
</gene>
<evidence type="ECO:0000259" key="2">
    <source>
        <dbReference type="SMART" id="SM00858"/>
    </source>
</evidence>
<evidence type="ECO:0000313" key="3">
    <source>
        <dbReference type="EMBL" id="KFE51917.1"/>
    </source>
</evidence>
<dbReference type="PATRIC" id="fig|317.175.peg.4708"/>
<evidence type="ECO:0000313" key="4">
    <source>
        <dbReference type="Proteomes" id="UP000028631"/>
    </source>
</evidence>
<feature type="compositionally biased region" description="Polar residues" evidence="1">
    <location>
        <begin position="288"/>
        <end position="299"/>
    </location>
</feature>
<dbReference type="InterPro" id="IPR013974">
    <property type="entry name" value="SAF"/>
</dbReference>
<feature type="region of interest" description="Disordered" evidence="1">
    <location>
        <begin position="288"/>
        <end position="307"/>
    </location>
</feature>
<sequence length="328" mass="34961">MSSRLTMVLAVFFLLGAVVAGYWGLAVTRQPAPAPAAVPAPISQAPIAPAVTPPPTEDPLRKPVVIVLRDVPPYVALKAEDLVVERLRVAPAGSFSAIDDVVGRSTWQTLRAGSWLSESSFESGGALARMIRPDERALALSVDEVIGAAGQLSPGDYVDVLLYLPQDALNADRSSQTAVPALRVLSVGEILGPTLDGKAAQNLTAEQRLAQEQRRATARTVVVAVPQVLLSRLMLATQSGVLRLAVRSAEEKNLEQYWASENTGKGEAIAVRLDTTRRDLLQFSQLSLGAPPRTQSNPQAPRGPRPVEVIRGAQISQQAAQQVTQQTP</sequence>
<dbReference type="OrthoDB" id="146902at2"/>
<feature type="domain" description="SAF" evidence="2">
    <location>
        <begin position="62"/>
        <end position="122"/>
    </location>
</feature>
<proteinExistence type="predicted"/>
<dbReference type="Pfam" id="PF16976">
    <property type="entry name" value="RcpC"/>
    <property type="match status" value="1"/>
</dbReference>